<accession>A0ABT5U479</accession>
<comment type="caution">
    <text evidence="2">The sequence shown here is derived from an EMBL/GenBank/DDBJ whole genome shotgun (WGS) entry which is preliminary data.</text>
</comment>
<dbReference type="InterPro" id="IPR044922">
    <property type="entry name" value="DUF2063_N_sf"/>
</dbReference>
<reference evidence="2 3" key="1">
    <citation type="submission" date="2022-11" db="EMBL/GenBank/DDBJ databases">
        <title>Spartinivicinus poritis sp. nov., isolated from scleractinian coral Porites lutea.</title>
        <authorList>
            <person name="Zhang G."/>
            <person name="Cai L."/>
            <person name="Wei Q."/>
        </authorList>
    </citation>
    <scope>NUCLEOTIDE SEQUENCE [LARGE SCALE GENOMIC DNA]</scope>
    <source>
        <strain evidence="2 3">A2-2</strain>
    </source>
</reference>
<dbReference type="GO" id="GO:0003677">
    <property type="term" value="F:DNA binding"/>
    <property type="evidence" value="ECO:0007669"/>
    <property type="project" value="UniProtKB-KW"/>
</dbReference>
<keyword evidence="3" id="KW-1185">Reference proteome</keyword>
<sequence>MSTLHNWLHLFSDSIRENDAAIKKFSEQSSISNIAEKLAIYQQNHFGNITQALQSTYQVLNEIMGEGRFKSIAHNYIKQHPPKEANINRYGETFALFLKEEPSLQGYPYLSEVAKLEWAAHTAFLSPLVKPLDITVLGTLADEATVDLRISLAPSVVLVYSEYPVLDIWQANQPGAASQMLNIRQSDSYLLVMREQDIFSIQPINKAEYVLLKNIQTGAYFNDSIQAALVEDESINIGEVLQQYILQGVFSEIEPVRA</sequence>
<evidence type="ECO:0000313" key="2">
    <source>
        <dbReference type="EMBL" id="MDE1461169.1"/>
    </source>
</evidence>
<dbReference type="Gene3D" id="1.10.150.690">
    <property type="entry name" value="DUF2063"/>
    <property type="match status" value="1"/>
</dbReference>
<dbReference type="InterPro" id="IPR018640">
    <property type="entry name" value="DUF2063"/>
</dbReference>
<dbReference type="RefSeq" id="WP_274687536.1">
    <property type="nucleotide sequence ID" value="NZ_JAPMOU010000003.1"/>
</dbReference>
<keyword evidence="2" id="KW-0238">DNA-binding</keyword>
<protein>
    <submittedName>
        <fullName evidence="2">DNA-binding domain-containing protein</fullName>
    </submittedName>
</protein>
<dbReference type="EMBL" id="JAPMOU010000003">
    <property type="protein sequence ID" value="MDE1461169.1"/>
    <property type="molecule type" value="Genomic_DNA"/>
</dbReference>
<dbReference type="Pfam" id="PF09836">
    <property type="entry name" value="DUF2063"/>
    <property type="match status" value="1"/>
</dbReference>
<name>A0ABT5U479_9GAMM</name>
<evidence type="ECO:0000259" key="1">
    <source>
        <dbReference type="Pfam" id="PF09836"/>
    </source>
</evidence>
<feature type="domain" description="Putative DNA-binding" evidence="1">
    <location>
        <begin position="10"/>
        <end position="98"/>
    </location>
</feature>
<organism evidence="2 3">
    <name type="scientific">Spartinivicinus poritis</name>
    <dbReference type="NCBI Taxonomy" id="2994640"/>
    <lineage>
        <taxon>Bacteria</taxon>
        <taxon>Pseudomonadati</taxon>
        <taxon>Pseudomonadota</taxon>
        <taxon>Gammaproteobacteria</taxon>
        <taxon>Oceanospirillales</taxon>
        <taxon>Zooshikellaceae</taxon>
        <taxon>Spartinivicinus</taxon>
    </lineage>
</organism>
<evidence type="ECO:0000313" key="3">
    <source>
        <dbReference type="Proteomes" id="UP001528823"/>
    </source>
</evidence>
<dbReference type="Proteomes" id="UP001528823">
    <property type="component" value="Unassembled WGS sequence"/>
</dbReference>
<gene>
    <name evidence="2" type="ORF">ORQ98_04245</name>
</gene>
<proteinExistence type="predicted"/>